<dbReference type="FunFam" id="1.10.246.10:FF:000003">
    <property type="entry name" value="Serum albumin"/>
    <property type="match status" value="1"/>
</dbReference>
<protein>
    <recommendedName>
        <fullName evidence="15">Albumin</fullName>
    </recommendedName>
</protein>
<keyword evidence="9" id="KW-0862">Zinc</keyword>
<keyword evidence="12" id="KW-0446">Lipid-binding</keyword>
<keyword evidence="13" id="KW-1015">Disulfide bond</keyword>
<feature type="domain" description="Albumin" evidence="18">
    <location>
        <begin position="908"/>
        <end position="1106"/>
    </location>
</feature>
<dbReference type="PRINTS" id="PR00803">
    <property type="entry name" value="AFETOPROTEIN"/>
</dbReference>
<dbReference type="FunFam" id="1.10.246.10:FF:000004">
    <property type="entry name" value="Serum albumin"/>
    <property type="match status" value="1"/>
</dbReference>
<dbReference type="InterPro" id="IPR021177">
    <property type="entry name" value="Serum_albumin/AFP/Afamin"/>
</dbReference>
<evidence type="ECO:0000259" key="18">
    <source>
        <dbReference type="PROSITE" id="PS51438"/>
    </source>
</evidence>
<proteinExistence type="predicted"/>
<dbReference type="InterPro" id="IPR000264">
    <property type="entry name" value="ALB/AFP/VDB"/>
</dbReference>
<dbReference type="FunFam" id="1.10.246.10:FF:000002">
    <property type="entry name" value="Serum albumin"/>
    <property type="match status" value="4"/>
</dbReference>
<dbReference type="PANTHER" id="PTHR11385:SF15">
    <property type="entry name" value="ALBUMIN"/>
    <property type="match status" value="1"/>
</dbReference>
<accession>S7PWY9</accession>
<dbReference type="PRINTS" id="PR00802">
    <property type="entry name" value="SERUMALBUMIN"/>
</dbReference>
<evidence type="ECO:0000256" key="14">
    <source>
        <dbReference type="ARBA" id="ARBA00023180"/>
    </source>
</evidence>
<name>S7PWY9_MYOBR</name>
<gene>
    <name evidence="19" type="ORF">D623_10008572</name>
</gene>
<feature type="domain" description="Albumin" evidence="18">
    <location>
        <begin position="716"/>
        <end position="907"/>
    </location>
</feature>
<evidence type="ECO:0000256" key="16">
    <source>
        <dbReference type="ARBA" id="ARBA00046891"/>
    </source>
</evidence>
<keyword evidence="20" id="KW-1185">Reference proteome</keyword>
<dbReference type="PROSITE" id="PS00212">
    <property type="entry name" value="ALBUMIN_1"/>
    <property type="match status" value="3"/>
</dbReference>
<keyword evidence="11" id="KW-0186">Copper</keyword>
<sequence length="1114" mass="125853">MKWVTFICVLFLFSSAYSRGVFRRDAHKSELAHRFKDLGEEYFRGLVLVTFSQFLQQCPFEEQVKLAKEVTDFAKTCAADESAENCDKSLHTLFGDKLCAVASLRDTYGDMADCCTKKEPERHECFLKHKDDNPNLPALVRPEPDALCTAFKESDQKLLGSYLYEVARRHPFFYGPELLYSIQEYKGVLTECCEAADKAACLGPKLDALKEKVLVSGARQRLKCSSLQKFGDRAFKAWSIARLSQKFPTAEFIEVSKLVTDLTKVHKECCSGDMLECADDRADLAKYMCENQDSISSKLKECCAKPLLEKSQCLAEVENDDLPSDLASLNADYVDDKDLCKNYKEAKDVFLGTFLYEYSRRHPDYAVSLLLRLAKGYEATLEKCCASDDAHACVSKVFDELKPLVEEPKALVTKNCETFDKLGEYGFQNALLVRYTKKLPQVSTPTLVDVSRKLGRVGSYCCKLPDVKRMGCAEDYLSVVLNWLCVSHEKAPVSDRVTKCCTESLVHRRPCFSALEADETYVPKEFNADTFTFHADVCALPVPEQQVKKQTALVELLKHKPKATEEQLKTVMGDFTTFFEKCCAAADKEACFAEELSAFLEEICHEKEISEKYGLSDCCSQREEERHNCFLAHKKASPASIPPFQLPEPVTGCKEYKENREAFMNRYIYEIARRHPFLYAPILLSLAAHYDKIIPLCCKAENPIECFQTKAASITKELRESSLLNQHVCAVMRNFGPRTFGAITITKLSQKFPQTNFTEIQKLVLDVAHTHEECCRGNVLECLQDAEKIMFYICSQQDTLSSKIAECCKLPTLELGQCIIHAENDDKPEGLSPTLNRFLGERDFNQFSSREKDLFMARFTYEYSRRHTKFAVPVILRVAKGYQELLEKCSQSQNPLECQDKGEEELEKYIQENQALAKRSCGLFQKLGEYYLQNAFLVAYTKKAPQLTPPELMTYTRKMASAAATCCRLSEEKQLACGEGAADVIIGQLCIRHGETPINAAVGQCCTSSYANRRPCFSSLVVDETYVPPPFSDDKFIFHKDLCQAQGVALQTMKQQFLINLVKQKPQISEEQLEAVIADFSGLLEKCCQGQEQEVCFAEEGPKLISKTRAALGV</sequence>
<dbReference type="PANTHER" id="PTHR11385">
    <property type="entry name" value="SERUM ALBUMIN-RELATED"/>
    <property type="match status" value="1"/>
</dbReference>
<keyword evidence="2" id="KW-0488">Methylation</keyword>
<comment type="subunit">
    <text evidence="16">Interacts with FCGRT; this interaction regulates ALB homeostasis. Interacts with TASOR. In plasma, occurs in a covalently-linked complex with chromophore-bound alpha-1-microglobulin; this interaction does not prevent fatty acid binding to ALB.</text>
</comment>
<evidence type="ECO:0000256" key="2">
    <source>
        <dbReference type="ARBA" id="ARBA00022481"/>
    </source>
</evidence>
<evidence type="ECO:0000256" key="15">
    <source>
        <dbReference type="ARBA" id="ARBA00039343"/>
    </source>
</evidence>
<dbReference type="AlphaFoldDB" id="S7PWY9"/>
<dbReference type="GO" id="GO:0008289">
    <property type="term" value="F:lipid binding"/>
    <property type="evidence" value="ECO:0007669"/>
    <property type="project" value="UniProtKB-KW"/>
</dbReference>
<dbReference type="eggNOG" id="ENOG502R7EA">
    <property type="taxonomic scope" value="Eukaryota"/>
</dbReference>
<evidence type="ECO:0000313" key="20">
    <source>
        <dbReference type="Proteomes" id="UP000052978"/>
    </source>
</evidence>
<evidence type="ECO:0000256" key="11">
    <source>
        <dbReference type="ARBA" id="ARBA00023008"/>
    </source>
</evidence>
<feature type="signal peptide" evidence="17">
    <location>
        <begin position="1"/>
        <end position="18"/>
    </location>
</feature>
<dbReference type="InterPro" id="IPR014760">
    <property type="entry name" value="Serum_albumin_N"/>
</dbReference>
<dbReference type="PROSITE" id="PS51438">
    <property type="entry name" value="ALBUMIN_2"/>
    <property type="match status" value="6"/>
</dbReference>
<dbReference type="GO" id="GO:0072562">
    <property type="term" value="C:blood microparticle"/>
    <property type="evidence" value="ECO:0007669"/>
    <property type="project" value="TreeGrafter"/>
</dbReference>
<keyword evidence="4" id="KW-0597">Phosphoprotein</keyword>
<keyword evidence="14" id="KW-0325">Glycoprotein</keyword>
<dbReference type="SMART" id="SM00103">
    <property type="entry name" value="ALBUMIN"/>
    <property type="match status" value="6"/>
</dbReference>
<feature type="domain" description="Albumin" evidence="18">
    <location>
        <begin position="212"/>
        <end position="403"/>
    </location>
</feature>
<evidence type="ECO:0000256" key="6">
    <source>
        <dbReference type="ARBA" id="ARBA00022723"/>
    </source>
</evidence>
<evidence type="ECO:0000256" key="7">
    <source>
        <dbReference type="ARBA" id="ARBA00022729"/>
    </source>
</evidence>
<feature type="chain" id="PRO_5004555780" description="Albumin" evidence="17">
    <location>
        <begin position="19"/>
        <end position="1114"/>
    </location>
</feature>
<dbReference type="GO" id="GO:0005737">
    <property type="term" value="C:cytoplasm"/>
    <property type="evidence" value="ECO:0007669"/>
    <property type="project" value="TreeGrafter"/>
</dbReference>
<feature type="domain" description="Albumin" evidence="18">
    <location>
        <begin position="19"/>
        <end position="211"/>
    </location>
</feature>
<dbReference type="SUPFAM" id="SSF48552">
    <property type="entry name" value="Serum albumin-like"/>
    <property type="match status" value="6"/>
</dbReference>
<feature type="domain" description="Albumin" evidence="18">
    <location>
        <begin position="404"/>
        <end position="601"/>
    </location>
</feature>
<evidence type="ECO:0000256" key="4">
    <source>
        <dbReference type="ARBA" id="ARBA00022553"/>
    </source>
</evidence>
<keyword evidence="6" id="KW-0479">Metal-binding</keyword>
<evidence type="ECO:0000256" key="12">
    <source>
        <dbReference type="ARBA" id="ARBA00023121"/>
    </source>
</evidence>
<dbReference type="Gene3D" id="1.10.246.10">
    <property type="match status" value="11"/>
</dbReference>
<dbReference type="InterPro" id="IPR020857">
    <property type="entry name" value="Serum_albumin_CS"/>
</dbReference>
<dbReference type="GO" id="GO:1903981">
    <property type="term" value="F:enterobactin binding"/>
    <property type="evidence" value="ECO:0007669"/>
    <property type="project" value="TreeGrafter"/>
</dbReference>
<comment type="subcellular location">
    <subcellularLocation>
        <location evidence="1">Secreted</location>
    </subcellularLocation>
</comment>
<evidence type="ECO:0000256" key="5">
    <source>
        <dbReference type="ARBA" id="ARBA00022685"/>
    </source>
</evidence>
<keyword evidence="5" id="KW-0165">Cleavage on pair of basic residues</keyword>
<keyword evidence="10" id="KW-0106">Calcium</keyword>
<dbReference type="EMBL" id="KE163669">
    <property type="protein sequence ID" value="EPQ13062.1"/>
    <property type="molecule type" value="Genomic_DNA"/>
</dbReference>
<evidence type="ECO:0000256" key="1">
    <source>
        <dbReference type="ARBA" id="ARBA00004613"/>
    </source>
</evidence>
<keyword evidence="8" id="KW-0677">Repeat</keyword>
<keyword evidence="3" id="KW-0964">Secreted</keyword>
<keyword evidence="7 17" id="KW-0732">Signal</keyword>
<organism evidence="19 20">
    <name type="scientific">Myotis brandtii</name>
    <name type="common">Brandt's bat</name>
    <dbReference type="NCBI Taxonomy" id="109478"/>
    <lineage>
        <taxon>Eukaryota</taxon>
        <taxon>Metazoa</taxon>
        <taxon>Chordata</taxon>
        <taxon>Craniata</taxon>
        <taxon>Vertebrata</taxon>
        <taxon>Euteleostomi</taxon>
        <taxon>Mammalia</taxon>
        <taxon>Eutheria</taxon>
        <taxon>Laurasiatheria</taxon>
        <taxon>Chiroptera</taxon>
        <taxon>Yangochiroptera</taxon>
        <taxon>Vespertilionidae</taxon>
        <taxon>Myotis</taxon>
    </lineage>
</organism>
<dbReference type="GO" id="GO:0046872">
    <property type="term" value="F:metal ion binding"/>
    <property type="evidence" value="ECO:0007669"/>
    <property type="project" value="UniProtKB-KW"/>
</dbReference>
<dbReference type="FunFam" id="1.10.246.10:FF:000001">
    <property type="entry name" value="Serum albumin"/>
    <property type="match status" value="4"/>
</dbReference>
<dbReference type="Pfam" id="PF00273">
    <property type="entry name" value="Serum_albumin"/>
    <property type="match status" value="5"/>
</dbReference>
<dbReference type="Proteomes" id="UP000052978">
    <property type="component" value="Unassembled WGS sequence"/>
</dbReference>
<evidence type="ECO:0000313" key="19">
    <source>
        <dbReference type="EMBL" id="EPQ13062.1"/>
    </source>
</evidence>
<evidence type="ECO:0000256" key="8">
    <source>
        <dbReference type="ARBA" id="ARBA00022737"/>
    </source>
</evidence>
<evidence type="ECO:0000256" key="3">
    <source>
        <dbReference type="ARBA" id="ARBA00022525"/>
    </source>
</evidence>
<evidence type="ECO:0000256" key="9">
    <source>
        <dbReference type="ARBA" id="ARBA00022833"/>
    </source>
</evidence>
<evidence type="ECO:0000256" key="17">
    <source>
        <dbReference type="SAM" id="SignalP"/>
    </source>
</evidence>
<reference evidence="19 20" key="1">
    <citation type="journal article" date="2013" name="Nat. Commun.">
        <title>Genome analysis reveals insights into physiology and longevity of the Brandt's bat Myotis brandtii.</title>
        <authorList>
            <person name="Seim I."/>
            <person name="Fang X."/>
            <person name="Xiong Z."/>
            <person name="Lobanov A.V."/>
            <person name="Huang Z."/>
            <person name="Ma S."/>
            <person name="Feng Y."/>
            <person name="Turanov A.A."/>
            <person name="Zhu Y."/>
            <person name="Lenz T.L."/>
            <person name="Gerashchenko M.V."/>
            <person name="Fan D."/>
            <person name="Hee Yim S."/>
            <person name="Yao X."/>
            <person name="Jordan D."/>
            <person name="Xiong Y."/>
            <person name="Ma Y."/>
            <person name="Lyapunov A.N."/>
            <person name="Chen G."/>
            <person name="Kulakova O.I."/>
            <person name="Sun Y."/>
            <person name="Lee S.G."/>
            <person name="Bronson R.T."/>
            <person name="Moskalev A.A."/>
            <person name="Sunyaev S.R."/>
            <person name="Zhang G."/>
            <person name="Krogh A."/>
            <person name="Wang J."/>
            <person name="Gladyshev V.N."/>
        </authorList>
    </citation>
    <scope>NUCLEOTIDE SEQUENCE [LARGE SCALE GENOMIC DNA]</scope>
</reference>
<evidence type="ECO:0000256" key="10">
    <source>
        <dbReference type="ARBA" id="ARBA00022837"/>
    </source>
</evidence>
<dbReference type="InterPro" id="IPR020858">
    <property type="entry name" value="Serum_albumin-like"/>
</dbReference>
<feature type="domain" description="Albumin" evidence="18">
    <location>
        <begin position="602"/>
        <end position="715"/>
    </location>
</feature>
<dbReference type="CDD" id="cd00015">
    <property type="entry name" value="ALBUMIN"/>
    <property type="match status" value="6"/>
</dbReference>
<evidence type="ECO:0000256" key="13">
    <source>
        <dbReference type="ARBA" id="ARBA00023157"/>
    </source>
</evidence>